<protein>
    <submittedName>
        <fullName evidence="2">EBNA1-like protein</fullName>
    </submittedName>
</protein>
<feature type="region of interest" description="Disordered" evidence="1">
    <location>
        <begin position="162"/>
        <end position="185"/>
    </location>
</feature>
<feature type="region of interest" description="Disordered" evidence="1">
    <location>
        <begin position="1"/>
        <end position="86"/>
    </location>
</feature>
<feature type="compositionally biased region" description="Basic residues" evidence="1">
    <location>
        <begin position="50"/>
        <end position="60"/>
    </location>
</feature>
<accession>Q5VNT0</accession>
<name>Q5VNT0_ORYSJ</name>
<feature type="compositionally biased region" description="Gly residues" evidence="1">
    <location>
        <begin position="15"/>
        <end position="26"/>
    </location>
</feature>
<dbReference type="AlphaFoldDB" id="Q5VNT0"/>
<feature type="region of interest" description="Disordered" evidence="1">
    <location>
        <begin position="105"/>
        <end position="148"/>
    </location>
</feature>
<sequence>MAGDERRTAARVGGRARGAAGGGMTTGGERTRELKNGGIARDWRGGSTAAHRRTRRRRSRATAGGTFRGRSEQPNGSGLILDDANGKDLGEELTGVRKRYWRRFGDGKGWKADGGTRPSGGARRVTPRRRGVEASAPGKMRGSAKMGRPGAPLWLLVLAGSHGKRDDDNGSQGGDGVAGRGGETTREMGGARVFIVERGRFAREVGSNRPWCGQGGSWLWR</sequence>
<dbReference type="Proteomes" id="UP000817658">
    <property type="component" value="Chromosome 1"/>
</dbReference>
<evidence type="ECO:0000256" key="1">
    <source>
        <dbReference type="SAM" id="MobiDB-lite"/>
    </source>
</evidence>
<evidence type="ECO:0000313" key="2">
    <source>
        <dbReference type="EMBL" id="BAD68896.1"/>
    </source>
</evidence>
<feature type="compositionally biased region" description="Gly residues" evidence="1">
    <location>
        <begin position="171"/>
        <end position="182"/>
    </location>
</feature>
<organism evidence="2">
    <name type="scientific">Oryza sativa subsp. japonica</name>
    <name type="common">Rice</name>
    <dbReference type="NCBI Taxonomy" id="39947"/>
    <lineage>
        <taxon>Eukaryota</taxon>
        <taxon>Viridiplantae</taxon>
        <taxon>Streptophyta</taxon>
        <taxon>Embryophyta</taxon>
        <taxon>Tracheophyta</taxon>
        <taxon>Spermatophyta</taxon>
        <taxon>Magnoliopsida</taxon>
        <taxon>Liliopsida</taxon>
        <taxon>Poales</taxon>
        <taxon>Poaceae</taxon>
        <taxon>BOP clade</taxon>
        <taxon>Oryzoideae</taxon>
        <taxon>Oryzeae</taxon>
        <taxon>Oryzinae</taxon>
        <taxon>Oryza</taxon>
        <taxon>Oryza sativa</taxon>
    </lineage>
</organism>
<dbReference type="EMBL" id="AP004317">
    <property type="protein sequence ID" value="BAD68896.1"/>
    <property type="molecule type" value="Genomic_DNA"/>
</dbReference>
<proteinExistence type="predicted"/>
<reference evidence="2" key="1">
    <citation type="journal article" date="2002" name="Nature">
        <title>The genome sequence and structure of rice chromosome 1.</title>
        <authorList>
            <person name="Sasaki T."/>
            <person name="Matsumoto T."/>
            <person name="Yamamoto K."/>
            <person name="Sakata K."/>
            <person name="Baba T."/>
            <person name="Katayose Y."/>
            <person name="Wu J."/>
            <person name="Niimura Y."/>
            <person name="Cheng Z."/>
            <person name="Nagamura Y."/>
            <person name="Antonio B.A."/>
            <person name="Kanamori H."/>
            <person name="Hosokawa S."/>
            <person name="Masukawa M."/>
            <person name="Arikawa K."/>
            <person name="Chiden Y."/>
            <person name="Hayashi M."/>
            <person name="Okamoto M."/>
            <person name="Ando T."/>
            <person name="Aoki H."/>
            <person name="Arita K."/>
            <person name="Hamada M."/>
            <person name="Harada C."/>
            <person name="Hijishita S."/>
            <person name="Honda M."/>
            <person name="Ichikawa Y."/>
            <person name="Idonuma A."/>
            <person name="Iijima M."/>
            <person name="Ikeda M."/>
            <person name="Ikeno M."/>
            <person name="Itoh S."/>
            <person name="Itoh T."/>
            <person name="Itoh Y."/>
            <person name="Itoh Y."/>
            <person name="Iwabuchi A."/>
            <person name="Kamiya K."/>
            <person name="Karasawa W."/>
            <person name="Katagiri S."/>
            <person name="Kikuta A."/>
            <person name="Kobayashi N."/>
            <person name="Kono I."/>
            <person name="Machita K."/>
            <person name="Maehara T."/>
            <person name="Mizuno H."/>
            <person name="Mizubayashi T."/>
            <person name="Mukai Y."/>
            <person name="Nagasaki H."/>
            <person name="Nakashima M."/>
            <person name="Nakama Y."/>
            <person name="Nakamichi Y."/>
            <person name="Nakamura M."/>
            <person name="Namiki N."/>
            <person name="Negishi M."/>
            <person name="Ohta I."/>
            <person name="Ono N."/>
            <person name="Saji S."/>
            <person name="Sakai K."/>
            <person name="Shibata M."/>
            <person name="Shimokawa T."/>
            <person name="Shomura A."/>
            <person name="Song J."/>
            <person name="Takazaki Y."/>
            <person name="Terasawa K."/>
            <person name="Tsuji K."/>
            <person name="Waki K."/>
            <person name="Yamagata H."/>
            <person name="Yamane H."/>
            <person name="Yoshiki S."/>
            <person name="Yoshihara R."/>
            <person name="Yukawa K."/>
            <person name="Zhong H."/>
            <person name="Iwama H."/>
            <person name="Endo T."/>
            <person name="Ito H."/>
            <person name="Hahn J.H."/>
            <person name="Kim H.I."/>
            <person name="Eun M.Y."/>
            <person name="Yano M."/>
            <person name="Jiang J."/>
            <person name="Gojobori T."/>
        </authorList>
    </citation>
    <scope>NUCLEOTIDE SEQUENCE [LARGE SCALE GENOMIC DNA]</scope>
</reference>
<gene>
    <name evidence="2" type="primary">P0663E10.15</name>
</gene>